<dbReference type="GeneID" id="87882437"/>
<dbReference type="RefSeq" id="XP_062719526.1">
    <property type="nucleotide sequence ID" value="XM_062863608.1"/>
</dbReference>
<evidence type="ECO:0000313" key="4">
    <source>
        <dbReference type="Proteomes" id="UP001273166"/>
    </source>
</evidence>
<dbReference type="GO" id="GO:0000136">
    <property type="term" value="C:mannan polymerase complex"/>
    <property type="evidence" value="ECO:0007669"/>
    <property type="project" value="TreeGrafter"/>
</dbReference>
<keyword evidence="2" id="KW-1133">Transmembrane helix</keyword>
<sequence>MTYGYSTFTMLPHAYYRYFLWIAIAATFFLLASEFASLQSRQQRPAAESAETPVGSIHPPASEIPIPRQIWQIFFAPPGVKTLNKGSTYASDWVSMAPGYGYALLGNEEATAFVDGSFASRPEIATTFHALKNPALKSDFLRYLLLWHRGGTYSDMDTRPLVPVEDWLPAEKRREIGLIVGLEWDAVRDGHYADWTRDVQFCQWTIAAAPNHPVLARIVNHTIAALSYVALQQGRTLDQADFSDFQILNSTGPLAWTDVVFESIRERDPQVSGVSDFLGLRSPRYIGDIVVLPVESFRAEFADEWGLNSWRKNRRALVRHYYNGGWKTHD</sequence>
<dbReference type="Pfam" id="PF04488">
    <property type="entry name" value="Gly_transf_sug"/>
    <property type="match status" value="1"/>
</dbReference>
<proteinExistence type="inferred from homology"/>
<reference evidence="3" key="2">
    <citation type="submission" date="2023-06" db="EMBL/GenBank/DDBJ databases">
        <authorList>
            <consortium name="Lawrence Berkeley National Laboratory"/>
            <person name="Mondo S.J."/>
            <person name="Hensen N."/>
            <person name="Bonometti L."/>
            <person name="Westerberg I."/>
            <person name="Brannstrom I.O."/>
            <person name="Guillou S."/>
            <person name="Cros-Aarteil S."/>
            <person name="Calhoun S."/>
            <person name="Haridas S."/>
            <person name="Kuo A."/>
            <person name="Pangilinan J."/>
            <person name="Riley R."/>
            <person name="Labutti K."/>
            <person name="Andreopoulos B."/>
            <person name="Lipzen A."/>
            <person name="Chen C."/>
            <person name="Yanf M."/>
            <person name="Daum C."/>
            <person name="Ng V."/>
            <person name="Clum A."/>
            <person name="Steindorff A."/>
            <person name="Ohm R."/>
            <person name="Martin F."/>
            <person name="Silar P."/>
            <person name="Natvig D."/>
            <person name="Lalanne C."/>
            <person name="Gautier V."/>
            <person name="Ament-Velasquez S.L."/>
            <person name="Kruys A."/>
            <person name="Hutchinson M.I."/>
            <person name="Powell A.J."/>
            <person name="Barry K."/>
            <person name="Miller A.N."/>
            <person name="Grigoriev I.V."/>
            <person name="Debuchy R."/>
            <person name="Gladieux P."/>
            <person name="Thoren M.H."/>
            <person name="Johannesson H."/>
        </authorList>
    </citation>
    <scope>NUCLEOTIDE SEQUENCE</scope>
    <source>
        <strain evidence="3">CBS 333.67</strain>
    </source>
</reference>
<dbReference type="EMBL" id="JAUDZG010000006">
    <property type="protein sequence ID" value="KAK3303746.1"/>
    <property type="molecule type" value="Genomic_DNA"/>
</dbReference>
<evidence type="ECO:0000256" key="2">
    <source>
        <dbReference type="SAM" id="Phobius"/>
    </source>
</evidence>
<comment type="similarity">
    <text evidence="1">Belongs to the glycosyltransferase 32 family.</text>
</comment>
<dbReference type="Proteomes" id="UP001273166">
    <property type="component" value="Unassembled WGS sequence"/>
</dbReference>
<dbReference type="AlphaFoldDB" id="A0AAJ0GPK4"/>
<name>A0AAJ0GPK4_9PEZI</name>
<dbReference type="Gene3D" id="3.90.550.20">
    <property type="match status" value="1"/>
</dbReference>
<dbReference type="GO" id="GO:0000009">
    <property type="term" value="F:alpha-1,6-mannosyltransferase activity"/>
    <property type="evidence" value="ECO:0007669"/>
    <property type="project" value="InterPro"/>
</dbReference>
<keyword evidence="4" id="KW-1185">Reference proteome</keyword>
<dbReference type="InterPro" id="IPR039367">
    <property type="entry name" value="Och1-like"/>
</dbReference>
<dbReference type="PANTHER" id="PTHR31834">
    <property type="entry name" value="INITIATION-SPECIFIC ALPHA-1,6-MANNOSYLTRANSFERASE"/>
    <property type="match status" value="1"/>
</dbReference>
<reference evidence="3" key="1">
    <citation type="journal article" date="2023" name="Mol. Phylogenet. Evol.">
        <title>Genome-scale phylogeny and comparative genomics of the fungal order Sordariales.</title>
        <authorList>
            <person name="Hensen N."/>
            <person name="Bonometti L."/>
            <person name="Westerberg I."/>
            <person name="Brannstrom I.O."/>
            <person name="Guillou S."/>
            <person name="Cros-Aarteil S."/>
            <person name="Calhoun S."/>
            <person name="Haridas S."/>
            <person name="Kuo A."/>
            <person name="Mondo S."/>
            <person name="Pangilinan J."/>
            <person name="Riley R."/>
            <person name="LaButti K."/>
            <person name="Andreopoulos B."/>
            <person name="Lipzen A."/>
            <person name="Chen C."/>
            <person name="Yan M."/>
            <person name="Daum C."/>
            <person name="Ng V."/>
            <person name="Clum A."/>
            <person name="Steindorff A."/>
            <person name="Ohm R.A."/>
            <person name="Martin F."/>
            <person name="Silar P."/>
            <person name="Natvig D.O."/>
            <person name="Lalanne C."/>
            <person name="Gautier V."/>
            <person name="Ament-Velasquez S.L."/>
            <person name="Kruys A."/>
            <person name="Hutchinson M.I."/>
            <person name="Powell A.J."/>
            <person name="Barry K."/>
            <person name="Miller A.N."/>
            <person name="Grigoriev I.V."/>
            <person name="Debuchy R."/>
            <person name="Gladieux P."/>
            <person name="Hiltunen Thoren M."/>
            <person name="Johannesson H."/>
        </authorList>
    </citation>
    <scope>NUCLEOTIDE SEQUENCE</scope>
    <source>
        <strain evidence="3">CBS 333.67</strain>
    </source>
</reference>
<evidence type="ECO:0000313" key="3">
    <source>
        <dbReference type="EMBL" id="KAK3303746.1"/>
    </source>
</evidence>
<dbReference type="InterPro" id="IPR029044">
    <property type="entry name" value="Nucleotide-diphossugar_trans"/>
</dbReference>
<accession>A0AAJ0GPK4</accession>
<feature type="transmembrane region" description="Helical" evidence="2">
    <location>
        <begin position="15"/>
        <end position="36"/>
    </location>
</feature>
<keyword evidence="2" id="KW-0812">Transmembrane</keyword>
<gene>
    <name evidence="3" type="ORF">B0T15DRAFT_283179</name>
</gene>
<organism evidence="3 4">
    <name type="scientific">Chaetomium strumarium</name>
    <dbReference type="NCBI Taxonomy" id="1170767"/>
    <lineage>
        <taxon>Eukaryota</taxon>
        <taxon>Fungi</taxon>
        <taxon>Dikarya</taxon>
        <taxon>Ascomycota</taxon>
        <taxon>Pezizomycotina</taxon>
        <taxon>Sordariomycetes</taxon>
        <taxon>Sordariomycetidae</taxon>
        <taxon>Sordariales</taxon>
        <taxon>Chaetomiaceae</taxon>
        <taxon>Chaetomium</taxon>
    </lineage>
</organism>
<dbReference type="GO" id="GO:0006487">
    <property type="term" value="P:protein N-linked glycosylation"/>
    <property type="evidence" value="ECO:0007669"/>
    <property type="project" value="TreeGrafter"/>
</dbReference>
<evidence type="ECO:0000256" key="1">
    <source>
        <dbReference type="ARBA" id="ARBA00009003"/>
    </source>
</evidence>
<dbReference type="PANTHER" id="PTHR31834:SF8">
    <property type="entry name" value="TRANSFERASE, PUTATIVE (AFU_ORTHOLOGUE AFUA_6G14040)-RELATED"/>
    <property type="match status" value="1"/>
</dbReference>
<dbReference type="SUPFAM" id="SSF53448">
    <property type="entry name" value="Nucleotide-diphospho-sugar transferases"/>
    <property type="match status" value="1"/>
</dbReference>
<comment type="caution">
    <text evidence="3">The sequence shown here is derived from an EMBL/GenBank/DDBJ whole genome shotgun (WGS) entry which is preliminary data.</text>
</comment>
<keyword evidence="3" id="KW-0808">Transferase</keyword>
<keyword evidence="2" id="KW-0472">Membrane</keyword>
<protein>
    <submittedName>
        <fullName evidence="3">Nucleotide-diphospho-sugar transferase</fullName>
    </submittedName>
</protein>
<dbReference type="InterPro" id="IPR007577">
    <property type="entry name" value="GlycoTrfase_DXD_sugar-bd_CS"/>
</dbReference>